<name>A0AAD6GBV4_9EURO</name>
<accession>A0AAD6GBV4</accession>
<reference evidence="8 9" key="1">
    <citation type="journal article" date="2023" name="IMA Fungus">
        <title>Comparative genomic study of the Penicillium genus elucidates a diverse pangenome and 15 lateral gene transfer events.</title>
        <authorList>
            <person name="Petersen C."/>
            <person name="Sorensen T."/>
            <person name="Nielsen M.R."/>
            <person name="Sondergaard T.E."/>
            <person name="Sorensen J.L."/>
            <person name="Fitzpatrick D.A."/>
            <person name="Frisvad J.C."/>
            <person name="Nielsen K.L."/>
        </authorList>
    </citation>
    <scope>NUCLEOTIDE SEQUENCE [LARGE SCALE GENOMIC DNA]</scope>
    <source>
        <strain evidence="8 9">IBT 35679</strain>
    </source>
</reference>
<dbReference type="Pfam" id="PF01284">
    <property type="entry name" value="MARVEL"/>
    <property type="match status" value="1"/>
</dbReference>
<feature type="transmembrane region" description="Helical" evidence="6">
    <location>
        <begin position="60"/>
        <end position="85"/>
    </location>
</feature>
<evidence type="ECO:0000256" key="6">
    <source>
        <dbReference type="SAM" id="Phobius"/>
    </source>
</evidence>
<sequence>MIALHIALYTILATSLVFAIIELGLCAYVATFYGGTYQEYSFNASGGYSYQDVKVSTPSIVAFLIFSAVWTILITLGGVVLSWFYTRKGVSEMISTILGIVFAVVYFVTMVFWLACFADIASYLDGFTSFNDYYNAVIAFAVLLWLLFLALFILSVLSLCGVLVSDWVGYQSMRKSQADKAGAPAADPEVPMSTNPVAPPSELSTRDAEHLYDQPNNQSLSASSPSAIASAELSGDSVHDHHASKA</sequence>
<feature type="compositionally biased region" description="Low complexity" evidence="5">
    <location>
        <begin position="219"/>
        <end position="234"/>
    </location>
</feature>
<dbReference type="GO" id="GO:0016020">
    <property type="term" value="C:membrane"/>
    <property type="evidence" value="ECO:0007669"/>
    <property type="project" value="UniProtKB-SubCell"/>
</dbReference>
<dbReference type="AlphaFoldDB" id="A0AAD6GBV4"/>
<evidence type="ECO:0000256" key="5">
    <source>
        <dbReference type="SAM" id="MobiDB-lite"/>
    </source>
</evidence>
<evidence type="ECO:0000313" key="9">
    <source>
        <dbReference type="Proteomes" id="UP001220324"/>
    </source>
</evidence>
<comment type="subcellular location">
    <subcellularLocation>
        <location evidence="1">Membrane</location>
        <topology evidence="1">Multi-pass membrane protein</topology>
    </subcellularLocation>
</comment>
<evidence type="ECO:0000259" key="7">
    <source>
        <dbReference type="Pfam" id="PF01284"/>
    </source>
</evidence>
<dbReference type="InterPro" id="IPR008253">
    <property type="entry name" value="Marvel"/>
</dbReference>
<dbReference type="EMBL" id="JAQIZZ010000007">
    <property type="protein sequence ID" value="KAJ5531906.1"/>
    <property type="molecule type" value="Genomic_DNA"/>
</dbReference>
<evidence type="ECO:0000256" key="3">
    <source>
        <dbReference type="ARBA" id="ARBA00022989"/>
    </source>
</evidence>
<feature type="region of interest" description="Disordered" evidence="5">
    <location>
        <begin position="181"/>
        <end position="246"/>
    </location>
</feature>
<feature type="transmembrane region" description="Helical" evidence="6">
    <location>
        <begin position="7"/>
        <end position="33"/>
    </location>
</feature>
<evidence type="ECO:0000256" key="2">
    <source>
        <dbReference type="ARBA" id="ARBA00022692"/>
    </source>
</evidence>
<organism evidence="8 9">
    <name type="scientific">Penicillium frequentans</name>
    <dbReference type="NCBI Taxonomy" id="3151616"/>
    <lineage>
        <taxon>Eukaryota</taxon>
        <taxon>Fungi</taxon>
        <taxon>Dikarya</taxon>
        <taxon>Ascomycota</taxon>
        <taxon>Pezizomycotina</taxon>
        <taxon>Eurotiomycetes</taxon>
        <taxon>Eurotiomycetidae</taxon>
        <taxon>Eurotiales</taxon>
        <taxon>Aspergillaceae</taxon>
        <taxon>Penicillium</taxon>
    </lineage>
</organism>
<feature type="transmembrane region" description="Helical" evidence="6">
    <location>
        <begin position="97"/>
        <end position="124"/>
    </location>
</feature>
<evidence type="ECO:0000256" key="1">
    <source>
        <dbReference type="ARBA" id="ARBA00004141"/>
    </source>
</evidence>
<gene>
    <name evidence="8" type="ORF">N7494_008458</name>
</gene>
<keyword evidence="9" id="KW-1185">Reference proteome</keyword>
<evidence type="ECO:0000256" key="4">
    <source>
        <dbReference type="ARBA" id="ARBA00023136"/>
    </source>
</evidence>
<comment type="caution">
    <text evidence="8">The sequence shown here is derived from an EMBL/GenBank/DDBJ whole genome shotgun (WGS) entry which is preliminary data.</text>
</comment>
<dbReference type="Proteomes" id="UP001220324">
    <property type="component" value="Unassembled WGS sequence"/>
</dbReference>
<protein>
    <recommendedName>
        <fullName evidence="7">MARVEL domain-containing protein</fullName>
    </recommendedName>
</protein>
<feature type="domain" description="MARVEL" evidence="7">
    <location>
        <begin position="11"/>
        <end position="154"/>
    </location>
</feature>
<keyword evidence="4 6" id="KW-0472">Membrane</keyword>
<evidence type="ECO:0000313" key="8">
    <source>
        <dbReference type="EMBL" id="KAJ5531906.1"/>
    </source>
</evidence>
<keyword evidence="2 6" id="KW-0812">Transmembrane</keyword>
<feature type="transmembrane region" description="Helical" evidence="6">
    <location>
        <begin position="136"/>
        <end position="164"/>
    </location>
</feature>
<keyword evidence="3 6" id="KW-1133">Transmembrane helix</keyword>
<feature type="compositionally biased region" description="Basic and acidic residues" evidence="5">
    <location>
        <begin position="237"/>
        <end position="246"/>
    </location>
</feature>
<proteinExistence type="predicted"/>